<dbReference type="SMART" id="SM00100">
    <property type="entry name" value="cNMP"/>
    <property type="match status" value="1"/>
</dbReference>
<dbReference type="CDD" id="cd00038">
    <property type="entry name" value="CAP_ED"/>
    <property type="match status" value="1"/>
</dbReference>
<dbReference type="PROSITE" id="PS00888">
    <property type="entry name" value="CNMP_BINDING_1"/>
    <property type="match status" value="1"/>
</dbReference>
<sequence length="857" mass="96769">MNWQYNQYYPLAQAGPNARALGEALLQAYPLTRSCLLVLGPKLVETVQFGYFQAGHEIIKEGEKGKDLYLLCEGGVDVLVGGKIVVNMKGPTLLGDKGIVETDSTRAATIKVAKAQVCLFLKIPMDLFIKDFKSQAADGLFAQETAIFAAMFLTIQDRLFTYMNHQKTMWEEVNSTLNLLNTKLIAKSLENQKPLNWDPNAWGHAKRQVFKLIGFKWPDNLEANPANLYQLLAKFLSTKTAPLKTRLSPAEFTAARQRLWQGWLEEIARGVLKHLPKKALPIDIGEIELFNPKLFRVKLLTLVRTFEKKFPPSEAAQKGLVSLKAEDHFGKGQKVNFLELFPYLEAFDRACKIPRPNWIKAMLAQKTAQIAAKSENEFNGSLVRMQEFLERVKGMTVNLGPAQVEKKLDTAQVNKAAKDLVRSYDAFFRNVEAPVGRRLGEIYFQPDETPRLEDLIKISGSKIIRQQIETAFGSITQALKLVVPNLPVTVMEKMLRIFRASPGDCLNPSELALNYWTPISSGASLVQGKRELFFLKSGTLLGGSAWKNLLDNEKAKALSIKVPPKGENEPPDTYYCFFCLPKSVLPWNHETLDPNQIAGQYTLILQWLTERMLGFLAELAEERDEHYEKWVKAEMITDLEKRVQDFENLPREIDGEAGKALGLYLTELGLTLAPGEPLVSAQVSKSVYNHLVREIKANNPALGVNEVGNQAYTKFRLHLTEMVELIKSYDSNRPKVADKTEVYQVLEDQIRRLFLRLKQPIQESYFSLGLAAKPMISIGSIAKDMETKPDMFRRFAQDFLSLLEQVQINLILETDDYHQKVSQIRSLRSQYDLESLQAQAVNDGVRKLQTLLGPGLS</sequence>
<organism evidence="2 3">
    <name type="scientific">Candidatus Lambdaproteobacteria bacterium RIFOXYD2_FULL_56_26</name>
    <dbReference type="NCBI Taxonomy" id="1817773"/>
    <lineage>
        <taxon>Bacteria</taxon>
        <taxon>Pseudomonadati</taxon>
        <taxon>Pseudomonadota</taxon>
        <taxon>Candidatus Lambdaproteobacteria</taxon>
    </lineage>
</organism>
<evidence type="ECO:0000259" key="1">
    <source>
        <dbReference type="PROSITE" id="PS50042"/>
    </source>
</evidence>
<proteinExistence type="predicted"/>
<dbReference type="InterPro" id="IPR000595">
    <property type="entry name" value="cNMP-bd_dom"/>
</dbReference>
<feature type="domain" description="Cyclic nucleotide-binding" evidence="1">
    <location>
        <begin position="42"/>
        <end position="112"/>
    </location>
</feature>
<accession>A0A1F6GV66</accession>
<reference evidence="2 3" key="1">
    <citation type="journal article" date="2016" name="Nat. Commun.">
        <title>Thousands of microbial genomes shed light on interconnected biogeochemical processes in an aquifer system.</title>
        <authorList>
            <person name="Anantharaman K."/>
            <person name="Brown C.T."/>
            <person name="Hug L.A."/>
            <person name="Sharon I."/>
            <person name="Castelle C.J."/>
            <person name="Probst A.J."/>
            <person name="Thomas B.C."/>
            <person name="Singh A."/>
            <person name="Wilkins M.J."/>
            <person name="Karaoz U."/>
            <person name="Brodie E.L."/>
            <person name="Williams K.H."/>
            <person name="Hubbard S.S."/>
            <person name="Banfield J.F."/>
        </authorList>
    </citation>
    <scope>NUCLEOTIDE SEQUENCE [LARGE SCALE GENOMIC DNA]</scope>
</reference>
<protein>
    <recommendedName>
        <fullName evidence="1">Cyclic nucleotide-binding domain-containing protein</fullName>
    </recommendedName>
</protein>
<dbReference type="InterPro" id="IPR018490">
    <property type="entry name" value="cNMP-bd_dom_sf"/>
</dbReference>
<dbReference type="InterPro" id="IPR018488">
    <property type="entry name" value="cNMP-bd_CS"/>
</dbReference>
<gene>
    <name evidence="2" type="ORF">A2557_04915</name>
</gene>
<dbReference type="AlphaFoldDB" id="A0A1F6GV66"/>
<dbReference type="Gene3D" id="2.60.120.10">
    <property type="entry name" value="Jelly Rolls"/>
    <property type="match status" value="1"/>
</dbReference>
<dbReference type="Proteomes" id="UP000177583">
    <property type="component" value="Unassembled WGS sequence"/>
</dbReference>
<dbReference type="PROSITE" id="PS50042">
    <property type="entry name" value="CNMP_BINDING_3"/>
    <property type="match status" value="1"/>
</dbReference>
<dbReference type="InterPro" id="IPR014710">
    <property type="entry name" value="RmlC-like_jellyroll"/>
</dbReference>
<evidence type="ECO:0000313" key="2">
    <source>
        <dbReference type="EMBL" id="OGH01920.1"/>
    </source>
</evidence>
<evidence type="ECO:0000313" key="3">
    <source>
        <dbReference type="Proteomes" id="UP000177583"/>
    </source>
</evidence>
<dbReference type="EMBL" id="MFNF01000027">
    <property type="protein sequence ID" value="OGH01920.1"/>
    <property type="molecule type" value="Genomic_DNA"/>
</dbReference>
<dbReference type="SUPFAM" id="SSF51206">
    <property type="entry name" value="cAMP-binding domain-like"/>
    <property type="match status" value="1"/>
</dbReference>
<name>A0A1F6GV66_9PROT</name>
<comment type="caution">
    <text evidence="2">The sequence shown here is derived from an EMBL/GenBank/DDBJ whole genome shotgun (WGS) entry which is preliminary data.</text>
</comment>